<reference evidence="4 5" key="1">
    <citation type="journal article" date="2024" name="Nat. Commun.">
        <title>Phylogenomics reveals the evolutionary origins of lichenization in chlorophyte algae.</title>
        <authorList>
            <person name="Puginier C."/>
            <person name="Libourel C."/>
            <person name="Otte J."/>
            <person name="Skaloud P."/>
            <person name="Haon M."/>
            <person name="Grisel S."/>
            <person name="Petersen M."/>
            <person name="Berrin J.G."/>
            <person name="Delaux P.M."/>
            <person name="Dal Grande F."/>
            <person name="Keller J."/>
        </authorList>
    </citation>
    <scope>NUCLEOTIDE SEQUENCE [LARGE SCALE GENOMIC DNA]</scope>
    <source>
        <strain evidence="4 5">SAG 2043</strain>
    </source>
</reference>
<keyword evidence="5" id="KW-1185">Reference proteome</keyword>
<sequence length="183" mass="19378">MAGQTLSTWAFLSAGLALQGRAAAPKDVVGCARRIQHNPPILKGGQLLKSIRVARAVGGQDTEGDFEEMMLKDMERLRQRQAKSATSGSRSTADEVAPETSGGALDGVKNVLDKVLIADFFFVCLALVWLGAGVAETAALKSSTLSDAWLQLWPLVFQPAIGVLMLGAILSGVVGWLKNQQST</sequence>
<feature type="region of interest" description="Disordered" evidence="1">
    <location>
        <begin position="81"/>
        <end position="101"/>
    </location>
</feature>
<evidence type="ECO:0000313" key="4">
    <source>
        <dbReference type="EMBL" id="KAK9806110.1"/>
    </source>
</evidence>
<feature type="compositionally biased region" description="Polar residues" evidence="1">
    <location>
        <begin position="82"/>
        <end position="91"/>
    </location>
</feature>
<feature type="transmembrane region" description="Helical" evidence="2">
    <location>
        <begin position="155"/>
        <end position="177"/>
    </location>
</feature>
<keyword evidence="2" id="KW-1133">Transmembrane helix</keyword>
<accession>A0AAW1P812</accession>
<organism evidence="4 5">
    <name type="scientific">[Myrmecia] bisecta</name>
    <dbReference type="NCBI Taxonomy" id="41462"/>
    <lineage>
        <taxon>Eukaryota</taxon>
        <taxon>Viridiplantae</taxon>
        <taxon>Chlorophyta</taxon>
        <taxon>core chlorophytes</taxon>
        <taxon>Trebouxiophyceae</taxon>
        <taxon>Trebouxiales</taxon>
        <taxon>Trebouxiaceae</taxon>
        <taxon>Myrmecia</taxon>
    </lineage>
</organism>
<keyword evidence="3" id="KW-0732">Signal</keyword>
<protein>
    <submittedName>
        <fullName evidence="4">Uncharacterized protein</fullName>
    </submittedName>
</protein>
<proteinExistence type="predicted"/>
<keyword evidence="2" id="KW-0812">Transmembrane</keyword>
<feature type="transmembrane region" description="Helical" evidence="2">
    <location>
        <begin position="115"/>
        <end position="135"/>
    </location>
</feature>
<evidence type="ECO:0000256" key="2">
    <source>
        <dbReference type="SAM" id="Phobius"/>
    </source>
</evidence>
<name>A0AAW1P812_9CHLO</name>
<evidence type="ECO:0000256" key="1">
    <source>
        <dbReference type="SAM" id="MobiDB-lite"/>
    </source>
</evidence>
<evidence type="ECO:0000256" key="3">
    <source>
        <dbReference type="SAM" id="SignalP"/>
    </source>
</evidence>
<dbReference type="AlphaFoldDB" id="A0AAW1P812"/>
<evidence type="ECO:0000313" key="5">
    <source>
        <dbReference type="Proteomes" id="UP001489004"/>
    </source>
</evidence>
<feature type="chain" id="PRO_5043788718" evidence="3">
    <location>
        <begin position="23"/>
        <end position="183"/>
    </location>
</feature>
<dbReference type="EMBL" id="JALJOR010000014">
    <property type="protein sequence ID" value="KAK9806110.1"/>
    <property type="molecule type" value="Genomic_DNA"/>
</dbReference>
<comment type="caution">
    <text evidence="4">The sequence shown here is derived from an EMBL/GenBank/DDBJ whole genome shotgun (WGS) entry which is preliminary data.</text>
</comment>
<feature type="signal peptide" evidence="3">
    <location>
        <begin position="1"/>
        <end position="22"/>
    </location>
</feature>
<dbReference type="Proteomes" id="UP001489004">
    <property type="component" value="Unassembled WGS sequence"/>
</dbReference>
<gene>
    <name evidence="4" type="ORF">WJX72_001798</name>
</gene>
<keyword evidence="2" id="KW-0472">Membrane</keyword>